<evidence type="ECO:0000313" key="2">
    <source>
        <dbReference type="Proteomes" id="UP001497602"/>
    </source>
</evidence>
<dbReference type="Proteomes" id="UP001497602">
    <property type="component" value="Unassembled WGS sequence"/>
</dbReference>
<reference evidence="1 2" key="1">
    <citation type="submission" date="2024-05" db="EMBL/GenBank/DDBJ databases">
        <authorList>
            <person name="Duchaud E."/>
        </authorList>
    </citation>
    <scope>NUCLEOTIDE SEQUENCE [LARGE SCALE GENOMIC DNA]</scope>
    <source>
        <strain evidence="1">Ena-SAMPLE-TAB-13-05-2024-13:56:06:370-140305</strain>
    </source>
</reference>
<dbReference type="PANTHER" id="PTHR21485">
    <property type="entry name" value="HAD SUPERFAMILY MEMBERS CMAS AND KDSC"/>
    <property type="match status" value="1"/>
</dbReference>
<organism evidence="1 2">
    <name type="scientific">Tenacibaculum vairaonense</name>
    <dbReference type="NCBI Taxonomy" id="3137860"/>
    <lineage>
        <taxon>Bacteria</taxon>
        <taxon>Pseudomonadati</taxon>
        <taxon>Bacteroidota</taxon>
        <taxon>Flavobacteriia</taxon>
        <taxon>Flavobacteriales</taxon>
        <taxon>Flavobacteriaceae</taxon>
        <taxon>Tenacibaculum</taxon>
    </lineage>
</organism>
<evidence type="ECO:0000313" key="1">
    <source>
        <dbReference type="EMBL" id="CAL2105875.1"/>
    </source>
</evidence>
<accession>A0ABP1F679</accession>
<dbReference type="CDD" id="cd02513">
    <property type="entry name" value="CMP-NeuAc_Synthase"/>
    <property type="match status" value="1"/>
</dbReference>
<dbReference type="InterPro" id="IPR050793">
    <property type="entry name" value="CMP-NeuNAc_synthase"/>
</dbReference>
<dbReference type="EMBL" id="CAXJRC010000011">
    <property type="protein sequence ID" value="CAL2105875.1"/>
    <property type="molecule type" value="Genomic_DNA"/>
</dbReference>
<dbReference type="Pfam" id="PF02348">
    <property type="entry name" value="CTP_transf_3"/>
    <property type="match status" value="1"/>
</dbReference>
<dbReference type="Gene3D" id="3.90.550.10">
    <property type="entry name" value="Spore Coat Polysaccharide Biosynthesis Protein SpsA, Chain A"/>
    <property type="match status" value="1"/>
</dbReference>
<protein>
    <submittedName>
        <fullName evidence="1">CMP-N-acetylneuraminic acid synthetase</fullName>
    </submittedName>
</protein>
<dbReference type="InterPro" id="IPR029044">
    <property type="entry name" value="Nucleotide-diphossugar_trans"/>
</dbReference>
<dbReference type="SUPFAM" id="SSF53448">
    <property type="entry name" value="Nucleotide-diphospho-sugar transferases"/>
    <property type="match status" value="1"/>
</dbReference>
<proteinExistence type="predicted"/>
<keyword evidence="2" id="KW-1185">Reference proteome</keyword>
<gene>
    <name evidence="1" type="ORF">T190115A13A_10031</name>
</gene>
<name>A0ABP1F679_9FLAO</name>
<dbReference type="RefSeq" id="WP_348737700.1">
    <property type="nucleotide sequence ID" value="NZ_CAXJRC010000011.1"/>
</dbReference>
<sequence length="228" mass="25953">MVKNKKIIGIIPARGGSKRIPKKNIIDFQGKPMIAWTIEAALKSGVFDEVMVSTDDVEISDVAKRYGASVPFLRKENADDHSTVSDVIVNVLKELKVDYDIVVMLMANCPLRNDLNIKESVNFFIDNDSSFQLSSFKFGWMNPWWAHTIEDDNRGKLLLSKNDITTRSQDLKDLYCITGAIWIADTKDILKSGTFYGENYTLKPIDWKNAIDIDDYEDLEMANVIYKL</sequence>
<comment type="caution">
    <text evidence="1">The sequence shown here is derived from an EMBL/GenBank/DDBJ whole genome shotgun (WGS) entry which is preliminary data.</text>
</comment>
<dbReference type="PANTHER" id="PTHR21485:SF6">
    <property type="entry name" value="N-ACYLNEURAMINATE CYTIDYLYLTRANSFERASE-RELATED"/>
    <property type="match status" value="1"/>
</dbReference>
<dbReference type="InterPro" id="IPR003329">
    <property type="entry name" value="Cytidylyl_trans"/>
</dbReference>